<dbReference type="GO" id="GO:0030170">
    <property type="term" value="F:pyridoxal phosphate binding"/>
    <property type="evidence" value="ECO:0007669"/>
    <property type="project" value="InterPro"/>
</dbReference>
<dbReference type="RefSeq" id="WP_193112678.1">
    <property type="nucleotide sequence ID" value="NZ_CP041165.1"/>
</dbReference>
<evidence type="ECO:0000259" key="1">
    <source>
        <dbReference type="PROSITE" id="PS51340"/>
    </source>
</evidence>
<dbReference type="Gene3D" id="2.40.33.20">
    <property type="entry name" value="PK beta-barrel domain-like"/>
    <property type="match status" value="1"/>
</dbReference>
<evidence type="ECO:0000313" key="2">
    <source>
        <dbReference type="EMBL" id="QOP41364.1"/>
    </source>
</evidence>
<feature type="domain" description="MOSC" evidence="1">
    <location>
        <begin position="32"/>
        <end position="159"/>
    </location>
</feature>
<accession>A0A7M1AVC2</accession>
<protein>
    <submittedName>
        <fullName evidence="2">MOSC domain-containing protein</fullName>
    </submittedName>
</protein>
<dbReference type="PROSITE" id="PS51340">
    <property type="entry name" value="MOSC"/>
    <property type="match status" value="1"/>
</dbReference>
<keyword evidence="3" id="KW-1185">Reference proteome</keyword>
<dbReference type="InterPro" id="IPR011037">
    <property type="entry name" value="Pyrv_Knase-like_insert_dom_sf"/>
</dbReference>
<dbReference type="PANTHER" id="PTHR36930:SF1">
    <property type="entry name" value="MOSC DOMAIN-CONTAINING PROTEIN"/>
    <property type="match status" value="1"/>
</dbReference>
<dbReference type="KEGG" id="smax:FJR03_06250"/>
<dbReference type="Pfam" id="PF03473">
    <property type="entry name" value="MOSC"/>
    <property type="match status" value="1"/>
</dbReference>
<proteinExistence type="predicted"/>
<dbReference type="InterPro" id="IPR052716">
    <property type="entry name" value="MOSC_domain"/>
</dbReference>
<dbReference type="InterPro" id="IPR005302">
    <property type="entry name" value="MoCF_Sase_C"/>
</dbReference>
<organism evidence="2 3">
    <name type="scientific">Sulfurimonas marina</name>
    <dbReference type="NCBI Taxonomy" id="2590551"/>
    <lineage>
        <taxon>Bacteria</taxon>
        <taxon>Pseudomonadati</taxon>
        <taxon>Campylobacterota</taxon>
        <taxon>Epsilonproteobacteria</taxon>
        <taxon>Campylobacterales</taxon>
        <taxon>Sulfurimonadaceae</taxon>
        <taxon>Sulfurimonas</taxon>
    </lineage>
</organism>
<dbReference type="SUPFAM" id="SSF50800">
    <property type="entry name" value="PK beta-barrel domain-like"/>
    <property type="match status" value="1"/>
</dbReference>
<dbReference type="EMBL" id="CP041165">
    <property type="protein sequence ID" value="QOP41364.1"/>
    <property type="molecule type" value="Genomic_DNA"/>
</dbReference>
<dbReference type="GO" id="GO:0030151">
    <property type="term" value="F:molybdenum ion binding"/>
    <property type="evidence" value="ECO:0007669"/>
    <property type="project" value="InterPro"/>
</dbReference>
<name>A0A7M1AVC2_9BACT</name>
<evidence type="ECO:0000313" key="3">
    <source>
        <dbReference type="Proteomes" id="UP000593910"/>
    </source>
</evidence>
<gene>
    <name evidence="2" type="ORF">FJR03_06250</name>
</gene>
<dbReference type="AlphaFoldDB" id="A0A7M1AVC2"/>
<sequence length="178" mass="20103">MYNHSYPVFIHHIFTSPKHNYFTREKFDVGDAPTIEHSKIKLTKDQGLEGDRFEFSKYPITLISAEVINEISKELDFEVDPKLFRRNIIISGIHLNSLIGKRFKLGNVECEGLAHCAPCTWMNAVIAKNTYKLMKGRGGLRIRVLSDGELELGSTMIATDEAITLEPITPLSTPKIPT</sequence>
<dbReference type="GO" id="GO:0003824">
    <property type="term" value="F:catalytic activity"/>
    <property type="evidence" value="ECO:0007669"/>
    <property type="project" value="InterPro"/>
</dbReference>
<reference evidence="2 3" key="1">
    <citation type="submission" date="2019-06" db="EMBL/GenBank/DDBJ databases">
        <title>Sulfurimonas gotlandica sp. nov., a chemoautotrophic and psychrotolerant epsilonproteobacterium isolated from a pelagic redoxcline, and an emended description of the genus Sulfurimonas.</title>
        <authorList>
            <person name="Wang S."/>
            <person name="Jiang L."/>
            <person name="Shao Z."/>
        </authorList>
    </citation>
    <scope>NUCLEOTIDE SEQUENCE [LARGE SCALE GENOMIC DNA]</scope>
    <source>
        <strain evidence="2 3">B2</strain>
    </source>
</reference>
<dbReference type="PANTHER" id="PTHR36930">
    <property type="entry name" value="METAL-SULFUR CLUSTER BIOSYNTHESIS PROTEINS YUAD-RELATED"/>
    <property type="match status" value="1"/>
</dbReference>
<dbReference type="Proteomes" id="UP000593910">
    <property type="component" value="Chromosome"/>
</dbReference>